<feature type="signal peptide" evidence="1">
    <location>
        <begin position="1"/>
        <end position="24"/>
    </location>
</feature>
<dbReference type="Proteomes" id="UP001498398">
    <property type="component" value="Unassembled WGS sequence"/>
</dbReference>
<evidence type="ECO:0000313" key="2">
    <source>
        <dbReference type="EMBL" id="KAK7472324.1"/>
    </source>
</evidence>
<gene>
    <name evidence="2" type="ORF">VKT23_000443</name>
</gene>
<dbReference type="SUPFAM" id="SSF48208">
    <property type="entry name" value="Six-hairpin glycosidases"/>
    <property type="match status" value="1"/>
</dbReference>
<feature type="chain" id="PRO_5045953248" evidence="1">
    <location>
        <begin position="25"/>
        <end position="741"/>
    </location>
</feature>
<sequence>MLSTQLLRIVLGLLVLGISARSAATPLSFQISSGGNENFFYRDDQTSAQVLLTSPSSNATVRRFVVALPAGNSGALVYFLPLSNGTDDLAVSLINDTLISTTEDFNNTGIQADLLFSQNATLGVTIVGAVRAMRDYVEGGGTMNSVFNYTLGEFNESSVWLHHRYINASDSSNQNSEFKYTSLHLSTPSSSLARFSVTPNATANGSPIINIYTPSSGGSPVRVRVLSNETSLPGLNPPALFLNESDAATPGVLTALQKLRNENDGFGEAAQQVSFLTYQEKFTAGGWRFLTYFGRDTLIALRLLMPIMTSEAIESVLSAVIERANSTGALCHEETIGDYASFINIQNHQSELGNKPFYDYKMIDTDLLLFPALAHYFLDLPQGQDRQSPFLNRNATLQNGTYAEILDRISQYNYVRAFPFHENQTYTNLLSLRPGQPVGNWRDSNEGLGFGLYPFDVNTALVPASLRAVERLVNESVLSAPTVDQGNTIVGEVAQTWEESTLQFFEVEVSGEEAEKRLQNFVNDPRVNLGEGILGEADENATRFYAVSLKDDGSPVEVLNSDISFNLMYGSNVPRSLLEHAISALRSYPRGLLTNIGMVVANPAYDSNTTNIGILDRRAYHGTVIWSFQQGLMAGGLARQLNLCGMNSSIVLEVDINPVSPSIPSWCADEEFLQALSDTEKKLWTSIEGASENLFTEVWTYSFDNSTNMFSVADLASLSPSGTESDAIQLWSYGFLGLVKA</sequence>
<keyword evidence="3" id="KW-1185">Reference proteome</keyword>
<keyword evidence="1" id="KW-0732">Signal</keyword>
<dbReference type="InterPro" id="IPR008928">
    <property type="entry name" value="6-hairpin_glycosidase_sf"/>
</dbReference>
<proteinExistence type="predicted"/>
<organism evidence="2 3">
    <name type="scientific">Marasmiellus scandens</name>
    <dbReference type="NCBI Taxonomy" id="2682957"/>
    <lineage>
        <taxon>Eukaryota</taxon>
        <taxon>Fungi</taxon>
        <taxon>Dikarya</taxon>
        <taxon>Basidiomycota</taxon>
        <taxon>Agaricomycotina</taxon>
        <taxon>Agaricomycetes</taxon>
        <taxon>Agaricomycetidae</taxon>
        <taxon>Agaricales</taxon>
        <taxon>Marasmiineae</taxon>
        <taxon>Omphalotaceae</taxon>
        <taxon>Marasmiellus</taxon>
    </lineage>
</organism>
<reference evidence="2 3" key="1">
    <citation type="submission" date="2024-01" db="EMBL/GenBank/DDBJ databases">
        <title>A draft genome for the cacao thread blight pathogen Marasmiellus scandens.</title>
        <authorList>
            <person name="Baruah I.K."/>
            <person name="Leung J."/>
            <person name="Bukari Y."/>
            <person name="Amoako-Attah I."/>
            <person name="Meinhardt L.W."/>
            <person name="Bailey B.A."/>
            <person name="Cohen S.P."/>
        </authorList>
    </citation>
    <scope>NUCLEOTIDE SEQUENCE [LARGE SCALE GENOMIC DNA]</scope>
    <source>
        <strain evidence="2 3">GH-19</strain>
    </source>
</reference>
<accession>A0ABR1K6S3</accession>
<dbReference type="EMBL" id="JBANRG010000001">
    <property type="protein sequence ID" value="KAK7472324.1"/>
    <property type="molecule type" value="Genomic_DNA"/>
</dbReference>
<protein>
    <submittedName>
        <fullName evidence="2">Uncharacterized protein</fullName>
    </submittedName>
</protein>
<comment type="caution">
    <text evidence="2">The sequence shown here is derived from an EMBL/GenBank/DDBJ whole genome shotgun (WGS) entry which is preliminary data.</text>
</comment>
<evidence type="ECO:0000313" key="3">
    <source>
        <dbReference type="Proteomes" id="UP001498398"/>
    </source>
</evidence>
<evidence type="ECO:0000256" key="1">
    <source>
        <dbReference type="SAM" id="SignalP"/>
    </source>
</evidence>
<name>A0ABR1K6S3_9AGAR</name>